<protein>
    <submittedName>
        <fullName evidence="2">Uncharacterized protein</fullName>
    </submittedName>
</protein>
<feature type="compositionally biased region" description="Polar residues" evidence="1">
    <location>
        <begin position="233"/>
        <end position="253"/>
    </location>
</feature>
<proteinExistence type="predicted"/>
<feature type="compositionally biased region" description="Low complexity" evidence="1">
    <location>
        <begin position="70"/>
        <end position="96"/>
    </location>
</feature>
<name>A0A7R9G1Q3_TIMSH</name>
<evidence type="ECO:0000256" key="1">
    <source>
        <dbReference type="SAM" id="MobiDB-lite"/>
    </source>
</evidence>
<gene>
    <name evidence="2" type="ORF">TSIB3V08_LOCUS7739</name>
</gene>
<evidence type="ECO:0000313" key="2">
    <source>
        <dbReference type="EMBL" id="CAD7263667.1"/>
    </source>
</evidence>
<feature type="region of interest" description="Disordered" evidence="1">
    <location>
        <begin position="217"/>
        <end position="272"/>
    </location>
</feature>
<feature type="compositionally biased region" description="Polar residues" evidence="1">
    <location>
        <begin position="97"/>
        <end position="120"/>
    </location>
</feature>
<dbReference type="AlphaFoldDB" id="A0A7R9G1Q3"/>
<organism evidence="2">
    <name type="scientific">Timema shepardi</name>
    <name type="common">Walking stick</name>
    <dbReference type="NCBI Taxonomy" id="629360"/>
    <lineage>
        <taxon>Eukaryota</taxon>
        <taxon>Metazoa</taxon>
        <taxon>Ecdysozoa</taxon>
        <taxon>Arthropoda</taxon>
        <taxon>Hexapoda</taxon>
        <taxon>Insecta</taxon>
        <taxon>Pterygota</taxon>
        <taxon>Neoptera</taxon>
        <taxon>Polyneoptera</taxon>
        <taxon>Phasmatodea</taxon>
        <taxon>Timematodea</taxon>
        <taxon>Timematoidea</taxon>
        <taxon>Timematidae</taxon>
        <taxon>Timema</taxon>
    </lineage>
</organism>
<sequence length="272" mass="28283">MNPQYLQQQQPSQHYGPPQGHTYQGGYTGMHQGGPPPASGPQVSNYTEEGSPSQRVGLGPLQGPQGNMRAPSYPGAAAPNGPAAPGIPSSFPGPGSQAQNPKSRGTTAHNSRIPDPTTQIPPHCQHHHSSTFKITAPQSPTHFWAAALSKLETWVFGPALCTTYNESSLTEAYHFTGPPQAPVGPASSSQLTNQISELNISGPPPGHNLGGFPPTKAATLGPPGSFPMLNGAVSPTPQQQFVNGSSGHGNSAWQGRGPPPQHAQTGQLGWYP</sequence>
<feature type="compositionally biased region" description="Polar residues" evidence="1">
    <location>
        <begin position="262"/>
        <end position="272"/>
    </location>
</feature>
<feature type="compositionally biased region" description="Low complexity" evidence="1">
    <location>
        <begin position="1"/>
        <end position="21"/>
    </location>
</feature>
<reference evidence="2" key="1">
    <citation type="submission" date="2020-11" db="EMBL/GenBank/DDBJ databases">
        <authorList>
            <person name="Tran Van P."/>
        </authorList>
    </citation>
    <scope>NUCLEOTIDE SEQUENCE</scope>
</reference>
<dbReference type="EMBL" id="OC003754">
    <property type="protein sequence ID" value="CAD7263667.1"/>
    <property type="molecule type" value="Genomic_DNA"/>
</dbReference>
<feature type="compositionally biased region" description="Polar residues" evidence="1">
    <location>
        <begin position="41"/>
        <end position="54"/>
    </location>
</feature>
<accession>A0A7R9G1Q3</accession>
<feature type="region of interest" description="Disordered" evidence="1">
    <location>
        <begin position="1"/>
        <end position="128"/>
    </location>
</feature>